<sequence length="434" mass="48041">MDTPPAATVHKKNVHVGGGKTFNMRKPIKLKPAGKRRKALADFRDTYAPSSAVSNAAHGKQQMAGADLFTTQKQIVNRASKVANLNTRSVSHGNFEMGSKPLNHVLSSDEESEWDADECDCSTWAISEDEESFYNLTSMDVKRRLPFLNLSTQSDDKGNEIEDFRDKRRKALADFRDTYAPSSGVSNAAHGKQQMAGADLFTTKKQIVNRASKVANLNTRSVPHGNFEMGSKPLNHVLSSDEESEWDADECDCSTWAWNLSTQSDNKGYESEDSDLHSPMSFPGPGFYTPVELPDDFFGPSRVVQKMYHVPELKFKDYSGLDNDNGIGGKKTKVGALAELEKGFVNKINGMTNPSACCESLLFHFSPKLRMMIKPSIIPAAEHCSLIIVLAAGSSLFLRSLKMDCGRQKKPFLDLSIRCPFILVVPLVPVLKYF</sequence>
<dbReference type="AlphaFoldDB" id="A0AAP0BM77"/>
<name>A0AAP0BM77_9ASPA</name>
<feature type="transmembrane region" description="Helical" evidence="1">
    <location>
        <begin position="380"/>
        <end position="400"/>
    </location>
</feature>
<dbReference type="EMBL" id="JBBWWQ010000007">
    <property type="protein sequence ID" value="KAK8942983.1"/>
    <property type="molecule type" value="Genomic_DNA"/>
</dbReference>
<comment type="caution">
    <text evidence="2">The sequence shown here is derived from an EMBL/GenBank/DDBJ whole genome shotgun (WGS) entry which is preliminary data.</text>
</comment>
<dbReference type="Proteomes" id="UP001418222">
    <property type="component" value="Unassembled WGS sequence"/>
</dbReference>
<keyword evidence="1" id="KW-0472">Membrane</keyword>
<organism evidence="2 3">
    <name type="scientific">Platanthera zijinensis</name>
    <dbReference type="NCBI Taxonomy" id="2320716"/>
    <lineage>
        <taxon>Eukaryota</taxon>
        <taxon>Viridiplantae</taxon>
        <taxon>Streptophyta</taxon>
        <taxon>Embryophyta</taxon>
        <taxon>Tracheophyta</taxon>
        <taxon>Spermatophyta</taxon>
        <taxon>Magnoliopsida</taxon>
        <taxon>Liliopsida</taxon>
        <taxon>Asparagales</taxon>
        <taxon>Orchidaceae</taxon>
        <taxon>Orchidoideae</taxon>
        <taxon>Orchideae</taxon>
        <taxon>Orchidinae</taxon>
        <taxon>Platanthera</taxon>
    </lineage>
</organism>
<evidence type="ECO:0000313" key="3">
    <source>
        <dbReference type="Proteomes" id="UP001418222"/>
    </source>
</evidence>
<keyword evidence="1" id="KW-0812">Transmembrane</keyword>
<gene>
    <name evidence="2" type="ORF">KSP39_PZI008954</name>
</gene>
<evidence type="ECO:0000256" key="1">
    <source>
        <dbReference type="SAM" id="Phobius"/>
    </source>
</evidence>
<proteinExistence type="predicted"/>
<keyword evidence="3" id="KW-1185">Reference proteome</keyword>
<reference evidence="2 3" key="1">
    <citation type="journal article" date="2022" name="Nat. Plants">
        <title>Genomes of leafy and leafless Platanthera orchids illuminate the evolution of mycoheterotrophy.</title>
        <authorList>
            <person name="Li M.H."/>
            <person name="Liu K.W."/>
            <person name="Li Z."/>
            <person name="Lu H.C."/>
            <person name="Ye Q.L."/>
            <person name="Zhang D."/>
            <person name="Wang J.Y."/>
            <person name="Li Y.F."/>
            <person name="Zhong Z.M."/>
            <person name="Liu X."/>
            <person name="Yu X."/>
            <person name="Liu D.K."/>
            <person name="Tu X.D."/>
            <person name="Liu B."/>
            <person name="Hao Y."/>
            <person name="Liao X.Y."/>
            <person name="Jiang Y.T."/>
            <person name="Sun W.H."/>
            <person name="Chen J."/>
            <person name="Chen Y.Q."/>
            <person name="Ai Y."/>
            <person name="Zhai J.W."/>
            <person name="Wu S.S."/>
            <person name="Zhou Z."/>
            <person name="Hsiao Y.Y."/>
            <person name="Wu W.L."/>
            <person name="Chen Y.Y."/>
            <person name="Lin Y.F."/>
            <person name="Hsu J.L."/>
            <person name="Li C.Y."/>
            <person name="Wang Z.W."/>
            <person name="Zhao X."/>
            <person name="Zhong W.Y."/>
            <person name="Ma X.K."/>
            <person name="Ma L."/>
            <person name="Huang J."/>
            <person name="Chen G.Z."/>
            <person name="Huang M.Z."/>
            <person name="Huang L."/>
            <person name="Peng D.H."/>
            <person name="Luo Y.B."/>
            <person name="Zou S.Q."/>
            <person name="Chen S.P."/>
            <person name="Lan S."/>
            <person name="Tsai W.C."/>
            <person name="Van de Peer Y."/>
            <person name="Liu Z.J."/>
        </authorList>
    </citation>
    <scope>NUCLEOTIDE SEQUENCE [LARGE SCALE GENOMIC DNA]</scope>
    <source>
        <strain evidence="2">Lor287</strain>
    </source>
</reference>
<evidence type="ECO:0000313" key="2">
    <source>
        <dbReference type="EMBL" id="KAK8942983.1"/>
    </source>
</evidence>
<protein>
    <submittedName>
        <fullName evidence="2">Uncharacterized protein</fullName>
    </submittedName>
</protein>
<keyword evidence="1" id="KW-1133">Transmembrane helix</keyword>
<accession>A0AAP0BM77</accession>